<gene>
    <name evidence="6" type="ORF">DGI_3252</name>
</gene>
<dbReference type="InterPro" id="IPR004089">
    <property type="entry name" value="MCPsignal_dom"/>
</dbReference>
<name>T2GFJ3_MEGG1</name>
<feature type="domain" description="Methyl-accepting transducer" evidence="5">
    <location>
        <begin position="56"/>
        <end position="320"/>
    </location>
</feature>
<dbReference type="PATRIC" id="fig|1121448.10.peg.3207"/>
<dbReference type="Pfam" id="PF00015">
    <property type="entry name" value="MCPsignal"/>
    <property type="match status" value="2"/>
</dbReference>
<feature type="domain" description="Methyl-accepting transducer" evidence="5">
    <location>
        <begin position="370"/>
        <end position="606"/>
    </location>
</feature>
<feature type="region of interest" description="Disordered" evidence="4">
    <location>
        <begin position="1"/>
        <end position="26"/>
    </location>
</feature>
<dbReference type="GO" id="GO:0007165">
    <property type="term" value="P:signal transduction"/>
    <property type="evidence" value="ECO:0007669"/>
    <property type="project" value="UniProtKB-KW"/>
</dbReference>
<evidence type="ECO:0000313" key="6">
    <source>
        <dbReference type="EMBL" id="AGW14954.1"/>
    </source>
</evidence>
<accession>T2GFJ3</accession>
<feature type="coiled-coil region" evidence="3">
    <location>
        <begin position="326"/>
        <end position="377"/>
    </location>
</feature>
<keyword evidence="7" id="KW-1185">Reference proteome</keyword>
<dbReference type="SMART" id="SM00283">
    <property type="entry name" value="MA"/>
    <property type="match status" value="2"/>
</dbReference>
<dbReference type="Gene3D" id="1.10.287.950">
    <property type="entry name" value="Methyl-accepting chemotaxis protein"/>
    <property type="match status" value="2"/>
</dbReference>
<dbReference type="KEGG" id="dgg:DGI_3252"/>
<reference evidence="7" key="2">
    <citation type="submission" date="2013-07" db="EMBL/GenBank/DDBJ databases">
        <authorList>
            <person name="Morais-Silva F.O."/>
            <person name="Rezende A.M."/>
            <person name="Pimentel C."/>
            <person name="Resende D.M."/>
            <person name="Santos C.I."/>
            <person name="Clemente C."/>
            <person name="de Oliveira L.M."/>
            <person name="da Silva S.M."/>
            <person name="Costa D.A."/>
            <person name="Varela-Raposo A."/>
            <person name="Horacio E.C.A."/>
            <person name="Matos M."/>
            <person name="Flores O."/>
            <person name="Ruiz J.C."/>
            <person name="Rodrigues-Pousada C."/>
        </authorList>
    </citation>
    <scope>NUCLEOTIDE SEQUENCE [LARGE SCALE GENOMIC DNA]</scope>
    <source>
        <strain evidence="7">ATCC 19364 / DSM 1382 / NCIMB 9332 / VKM B-1759</strain>
    </source>
</reference>
<sequence>MAKLAPPPSAANQRRTPGYAEADRNAAQDLVEKRRIAKERAAQRAASRTAAKRQQVAERIASATEELASGIAQANAAAEQLDKAMEQISSGATQASAAAQQGQTAAQRLNITAKNTSEVAQASMEKTNALQELVRQTSADIEAIIANVGLSADRNVQSARLISELEKQADEIGQVVKTVAGIADQTNLLALNAAIEAARAGEHGRGFAVVADEVRNLAEGAEKSARSIRELISEIQKDVRVVARDAEEAGNTGKEEVEKGRAVTAQLTQIEADMKQLQGECAFINDMSASVATAIVQFLKGTEIIASASEEAASAAAQASTSTAEQMKAMKDIETATEELAQMAEDLKVNTDSEKSSEQLAATAEELSATISQANAASQQIMSAIRQIAKGAEQQSAAAEESSSAITQVNRQSQEIAQKAVDALEKVVNMVTLLTESKVAVDNLIVGISTSANVSTTSAENVKSLEVRVRQIDKIVDAITNVAMQTNMLAVNGAIEAARAGEYGKGFAVVASDIRTLANDSEQNAEKIKDLVRSIQDQVLIVSRDILELGSMANKDAHNAKKSTADLLRIEKEIGEVRVGIVSIQSNTGQAALAVEQAQQGVDQIASAAQQGSSAAQQASASATEQAKGMQELSQAIEDISALADELQAA</sequence>
<dbReference type="eggNOG" id="COG0840">
    <property type="taxonomic scope" value="Bacteria"/>
</dbReference>
<evidence type="ECO:0000256" key="3">
    <source>
        <dbReference type="SAM" id="Coils"/>
    </source>
</evidence>
<evidence type="ECO:0000259" key="5">
    <source>
        <dbReference type="PROSITE" id="PS50111"/>
    </source>
</evidence>
<keyword evidence="1 2" id="KW-0807">Transducer</keyword>
<dbReference type="PANTHER" id="PTHR32089:SF112">
    <property type="entry name" value="LYSOZYME-LIKE PROTEIN-RELATED"/>
    <property type="match status" value="1"/>
</dbReference>
<dbReference type="Proteomes" id="UP000016587">
    <property type="component" value="Chromosome"/>
</dbReference>
<evidence type="ECO:0000313" key="7">
    <source>
        <dbReference type="Proteomes" id="UP000016587"/>
    </source>
</evidence>
<dbReference type="PANTHER" id="PTHR32089">
    <property type="entry name" value="METHYL-ACCEPTING CHEMOTAXIS PROTEIN MCPB"/>
    <property type="match status" value="1"/>
</dbReference>
<dbReference type="GO" id="GO:0016020">
    <property type="term" value="C:membrane"/>
    <property type="evidence" value="ECO:0007669"/>
    <property type="project" value="InterPro"/>
</dbReference>
<dbReference type="STRING" id="1121448.DGI_3252"/>
<organism evidence="6 7">
    <name type="scientific">Megalodesulfovibrio gigas (strain ATCC 19364 / DSM 1382 / NCIMB 9332 / VKM B-1759)</name>
    <name type="common">Desulfovibrio gigas</name>
    <dbReference type="NCBI Taxonomy" id="1121448"/>
    <lineage>
        <taxon>Bacteria</taxon>
        <taxon>Pseudomonadati</taxon>
        <taxon>Thermodesulfobacteriota</taxon>
        <taxon>Desulfovibrionia</taxon>
        <taxon>Desulfovibrionales</taxon>
        <taxon>Desulfovibrionaceae</taxon>
        <taxon>Megalodesulfovibrio</taxon>
    </lineage>
</organism>
<dbReference type="EMBL" id="CP006585">
    <property type="protein sequence ID" value="AGW14954.1"/>
    <property type="molecule type" value="Genomic_DNA"/>
</dbReference>
<dbReference type="SUPFAM" id="SSF58104">
    <property type="entry name" value="Methyl-accepting chemotaxis protein (MCP) signaling domain"/>
    <property type="match status" value="2"/>
</dbReference>
<evidence type="ECO:0000256" key="1">
    <source>
        <dbReference type="ARBA" id="ARBA00023224"/>
    </source>
</evidence>
<dbReference type="HOGENOM" id="CLU_426331_0_0_7"/>
<evidence type="ECO:0000256" key="4">
    <source>
        <dbReference type="SAM" id="MobiDB-lite"/>
    </source>
</evidence>
<protein>
    <submittedName>
        <fullName evidence="6">Putative Methyl-accepting chemotaxis protein</fullName>
    </submittedName>
</protein>
<dbReference type="AlphaFoldDB" id="T2GFJ3"/>
<keyword evidence="3" id="KW-0175">Coiled coil</keyword>
<dbReference type="PROSITE" id="PS50111">
    <property type="entry name" value="CHEMOTAXIS_TRANSDUC_2"/>
    <property type="match status" value="2"/>
</dbReference>
<dbReference type="OrthoDB" id="9814362at2"/>
<reference evidence="6 7" key="1">
    <citation type="journal article" date="2013" name="J. Bacteriol.">
        <title>Roles of HynAB and Ech, the only two hydrogenases found in the model sulfate reducer Desulfovibrio gigas.</title>
        <authorList>
            <person name="Morais-Silva F.O."/>
            <person name="Santos C.I."/>
            <person name="Rodrigues R."/>
            <person name="Pereira I.A."/>
            <person name="Rodrigues-Pousada C."/>
        </authorList>
    </citation>
    <scope>NUCLEOTIDE SEQUENCE [LARGE SCALE GENOMIC DNA]</scope>
    <source>
        <strain evidence="7">ATCC 19364 / DSM 1382 / NCIMB 9332 / VKM B-1759</strain>
    </source>
</reference>
<evidence type="ECO:0000256" key="2">
    <source>
        <dbReference type="PROSITE-ProRule" id="PRU00284"/>
    </source>
</evidence>
<proteinExistence type="predicted"/>